<feature type="region of interest" description="Disordered" evidence="1">
    <location>
        <begin position="469"/>
        <end position="488"/>
    </location>
</feature>
<evidence type="ECO:0000313" key="3">
    <source>
        <dbReference type="Proteomes" id="UP000572817"/>
    </source>
</evidence>
<gene>
    <name evidence="2" type="ORF">GTA08_BOTSDO04375</name>
</gene>
<dbReference type="OrthoDB" id="5365701at2759"/>
<comment type="caution">
    <text evidence="2">The sequence shown here is derived from an EMBL/GenBank/DDBJ whole genome shotgun (WGS) entry which is preliminary data.</text>
</comment>
<organism evidence="2 3">
    <name type="scientific">Botryosphaeria dothidea</name>
    <dbReference type="NCBI Taxonomy" id="55169"/>
    <lineage>
        <taxon>Eukaryota</taxon>
        <taxon>Fungi</taxon>
        <taxon>Dikarya</taxon>
        <taxon>Ascomycota</taxon>
        <taxon>Pezizomycotina</taxon>
        <taxon>Dothideomycetes</taxon>
        <taxon>Dothideomycetes incertae sedis</taxon>
        <taxon>Botryosphaeriales</taxon>
        <taxon>Botryosphaeriaceae</taxon>
        <taxon>Botryosphaeria</taxon>
    </lineage>
</organism>
<dbReference type="AlphaFoldDB" id="A0A8H4IUD5"/>
<protein>
    <submittedName>
        <fullName evidence="2">Ankyrin repeat domain-containing protein 28 protein</fullName>
    </submittedName>
</protein>
<feature type="compositionally biased region" description="Low complexity" evidence="1">
    <location>
        <begin position="391"/>
        <end position="402"/>
    </location>
</feature>
<feature type="compositionally biased region" description="Basic residues" evidence="1">
    <location>
        <begin position="417"/>
        <end position="427"/>
    </location>
</feature>
<feature type="compositionally biased region" description="Polar residues" evidence="1">
    <location>
        <begin position="261"/>
        <end position="273"/>
    </location>
</feature>
<feature type="compositionally biased region" description="Acidic residues" evidence="1">
    <location>
        <begin position="378"/>
        <end position="390"/>
    </location>
</feature>
<reference evidence="2" key="1">
    <citation type="submission" date="2020-04" db="EMBL/GenBank/DDBJ databases">
        <title>Genome Assembly and Annotation of Botryosphaeria dothidea sdau 11-99, a Latent Pathogen of Apple Fruit Ring Rot in China.</title>
        <authorList>
            <person name="Yu C."/>
            <person name="Diao Y."/>
            <person name="Lu Q."/>
            <person name="Zhao J."/>
            <person name="Cui S."/>
            <person name="Peng C."/>
            <person name="He B."/>
            <person name="Liu H."/>
        </authorList>
    </citation>
    <scope>NUCLEOTIDE SEQUENCE [LARGE SCALE GENOMIC DNA]</scope>
    <source>
        <strain evidence="2">Sdau11-99</strain>
    </source>
</reference>
<feature type="compositionally biased region" description="Pro residues" evidence="1">
    <location>
        <begin position="275"/>
        <end position="287"/>
    </location>
</feature>
<dbReference type="EMBL" id="WWBZ02000022">
    <property type="protein sequence ID" value="KAF4307671.1"/>
    <property type="molecule type" value="Genomic_DNA"/>
</dbReference>
<evidence type="ECO:0000313" key="2">
    <source>
        <dbReference type="EMBL" id="KAF4307671.1"/>
    </source>
</evidence>
<feature type="region of interest" description="Disordered" evidence="1">
    <location>
        <begin position="220"/>
        <end position="337"/>
    </location>
</feature>
<sequence>MELAAAVVSLSCKAVIVANDLYELHSRYKEAGSTIDAICHEVEVVRASLSRVQRLLEKDGVKEIDFGEDLRDVFDMAITGCAVVLSCLDEEIKKLLAGSNQGSGFGWKVKAKYLWKEDTMMDLLQKLRGQQGAISLLFQSLQMETLSELHRLLREQAAEVNKSQAAAESLRQAHPNVNVPSSIFNDIDSETGSITSNTEFSFDDDIINSKAYRRALSIAQHMRRPRSPDLEAVPETGNNAPSAEPVPNISTEDELEASASEVDSFSAPATSPLFTDPPPAYEPPLPPIDTSTTMAAPSSSVPSISSSLSVTLPSSSLSYSSSATTTPTSPHTDFDPLSAAIQKSLASFKLRAPADTAPTIPNRPPIPLAPRLDTSSQADDDDDDDDDDDTTPSTPSSDRPPSYATADGENTPARAATRGRRQKREKALRRAQEKALARAQKRAAGLHKALEAGVVPVSRDIAALGLDGVGRGGKGGCLARRMTGERGV</sequence>
<feature type="compositionally biased region" description="Low complexity" evidence="1">
    <location>
        <begin position="295"/>
        <end position="330"/>
    </location>
</feature>
<proteinExistence type="predicted"/>
<evidence type="ECO:0000256" key="1">
    <source>
        <dbReference type="SAM" id="MobiDB-lite"/>
    </source>
</evidence>
<dbReference type="Proteomes" id="UP000572817">
    <property type="component" value="Unassembled WGS sequence"/>
</dbReference>
<accession>A0A8H4IUD5</accession>
<name>A0A8H4IUD5_9PEZI</name>
<feature type="region of interest" description="Disordered" evidence="1">
    <location>
        <begin position="352"/>
        <end position="445"/>
    </location>
</feature>
<keyword evidence="3" id="KW-1185">Reference proteome</keyword>